<organism evidence="3 4">
    <name type="scientific">Dreissena polymorpha</name>
    <name type="common">Zebra mussel</name>
    <name type="synonym">Mytilus polymorpha</name>
    <dbReference type="NCBI Taxonomy" id="45954"/>
    <lineage>
        <taxon>Eukaryota</taxon>
        <taxon>Metazoa</taxon>
        <taxon>Spiralia</taxon>
        <taxon>Lophotrochozoa</taxon>
        <taxon>Mollusca</taxon>
        <taxon>Bivalvia</taxon>
        <taxon>Autobranchia</taxon>
        <taxon>Heteroconchia</taxon>
        <taxon>Euheterodonta</taxon>
        <taxon>Imparidentia</taxon>
        <taxon>Neoheterodontei</taxon>
        <taxon>Myida</taxon>
        <taxon>Dreissenoidea</taxon>
        <taxon>Dreissenidae</taxon>
        <taxon>Dreissena</taxon>
    </lineage>
</organism>
<proteinExistence type="predicted"/>
<feature type="chain" id="PRO_5039687265" evidence="2">
    <location>
        <begin position="17"/>
        <end position="130"/>
    </location>
</feature>
<dbReference type="Proteomes" id="UP000828390">
    <property type="component" value="Unassembled WGS sequence"/>
</dbReference>
<reference evidence="3" key="1">
    <citation type="journal article" date="2019" name="bioRxiv">
        <title>The Genome of the Zebra Mussel, Dreissena polymorpha: A Resource for Invasive Species Research.</title>
        <authorList>
            <person name="McCartney M.A."/>
            <person name="Auch B."/>
            <person name="Kono T."/>
            <person name="Mallez S."/>
            <person name="Zhang Y."/>
            <person name="Obille A."/>
            <person name="Becker A."/>
            <person name="Abrahante J.E."/>
            <person name="Garbe J."/>
            <person name="Badalamenti J.P."/>
            <person name="Herman A."/>
            <person name="Mangelson H."/>
            <person name="Liachko I."/>
            <person name="Sullivan S."/>
            <person name="Sone E.D."/>
            <person name="Koren S."/>
            <person name="Silverstein K.A.T."/>
            <person name="Beckman K.B."/>
            <person name="Gohl D.M."/>
        </authorList>
    </citation>
    <scope>NUCLEOTIDE SEQUENCE</scope>
    <source>
        <strain evidence="3">Duluth1</strain>
        <tissue evidence="3">Whole animal</tissue>
    </source>
</reference>
<sequence>MKICVVALVFLVVIEGTPIPVSIIAESTESPASIVPQTTLPSVQTFSTTLPTGPISIQTISPSLPTVIPFSSPSLPTVIPFSTHRPTPAPQGFDGGAFGGGIALGIGICVILIVAFICYTRRKGANYKAM</sequence>
<evidence type="ECO:0000256" key="1">
    <source>
        <dbReference type="SAM" id="Phobius"/>
    </source>
</evidence>
<feature type="signal peptide" evidence="2">
    <location>
        <begin position="1"/>
        <end position="16"/>
    </location>
</feature>
<name>A0A9D4CNE2_DREPO</name>
<keyword evidence="1" id="KW-0472">Membrane</keyword>
<dbReference type="EMBL" id="JAIWYP010000012">
    <property type="protein sequence ID" value="KAH3728629.1"/>
    <property type="molecule type" value="Genomic_DNA"/>
</dbReference>
<accession>A0A9D4CNE2</accession>
<keyword evidence="2" id="KW-0732">Signal</keyword>
<protein>
    <submittedName>
        <fullName evidence="3">Uncharacterized protein</fullName>
    </submittedName>
</protein>
<gene>
    <name evidence="3" type="ORF">DPMN_054588</name>
</gene>
<evidence type="ECO:0000313" key="4">
    <source>
        <dbReference type="Proteomes" id="UP000828390"/>
    </source>
</evidence>
<evidence type="ECO:0000256" key="2">
    <source>
        <dbReference type="SAM" id="SignalP"/>
    </source>
</evidence>
<keyword evidence="4" id="KW-1185">Reference proteome</keyword>
<keyword evidence="1" id="KW-0812">Transmembrane</keyword>
<dbReference type="AlphaFoldDB" id="A0A9D4CNE2"/>
<keyword evidence="1" id="KW-1133">Transmembrane helix</keyword>
<comment type="caution">
    <text evidence="3">The sequence shown here is derived from an EMBL/GenBank/DDBJ whole genome shotgun (WGS) entry which is preliminary data.</text>
</comment>
<feature type="transmembrane region" description="Helical" evidence="1">
    <location>
        <begin position="97"/>
        <end position="120"/>
    </location>
</feature>
<evidence type="ECO:0000313" key="3">
    <source>
        <dbReference type="EMBL" id="KAH3728629.1"/>
    </source>
</evidence>
<reference evidence="3" key="2">
    <citation type="submission" date="2020-11" db="EMBL/GenBank/DDBJ databases">
        <authorList>
            <person name="McCartney M.A."/>
            <person name="Auch B."/>
            <person name="Kono T."/>
            <person name="Mallez S."/>
            <person name="Becker A."/>
            <person name="Gohl D.M."/>
            <person name="Silverstein K.A.T."/>
            <person name="Koren S."/>
            <person name="Bechman K.B."/>
            <person name="Herman A."/>
            <person name="Abrahante J.E."/>
            <person name="Garbe J."/>
        </authorList>
    </citation>
    <scope>NUCLEOTIDE SEQUENCE</scope>
    <source>
        <strain evidence="3">Duluth1</strain>
        <tissue evidence="3">Whole animal</tissue>
    </source>
</reference>